<feature type="transmembrane region" description="Helical" evidence="1">
    <location>
        <begin position="171"/>
        <end position="191"/>
    </location>
</feature>
<accession>A0A1Z4JQI2</accession>
<dbReference type="EMBL" id="AP018203">
    <property type="protein sequence ID" value="BAY59035.1"/>
    <property type="molecule type" value="Genomic_DNA"/>
</dbReference>
<feature type="transmembrane region" description="Helical" evidence="1">
    <location>
        <begin position="80"/>
        <end position="105"/>
    </location>
</feature>
<gene>
    <name evidence="2" type="ORF">NIES2135_59110</name>
</gene>
<feature type="transmembrane region" description="Helical" evidence="1">
    <location>
        <begin position="117"/>
        <end position="140"/>
    </location>
</feature>
<feature type="transmembrane region" description="Helical" evidence="1">
    <location>
        <begin position="6"/>
        <end position="23"/>
    </location>
</feature>
<keyword evidence="1" id="KW-0812">Transmembrane</keyword>
<proteinExistence type="predicted"/>
<evidence type="ECO:0000256" key="1">
    <source>
        <dbReference type="SAM" id="Phobius"/>
    </source>
</evidence>
<feature type="transmembrane region" description="Helical" evidence="1">
    <location>
        <begin position="44"/>
        <end position="68"/>
    </location>
</feature>
<evidence type="ECO:0000313" key="2">
    <source>
        <dbReference type="EMBL" id="BAY59035.1"/>
    </source>
</evidence>
<name>A0A1Z4JQI2_LEPBY</name>
<evidence type="ECO:0008006" key="4">
    <source>
        <dbReference type="Google" id="ProtNLM"/>
    </source>
</evidence>
<protein>
    <recommendedName>
        <fullName evidence="4">Abortive infection protein</fullName>
    </recommendedName>
</protein>
<keyword evidence="1" id="KW-0472">Membrane</keyword>
<dbReference type="Proteomes" id="UP000217895">
    <property type="component" value="Chromosome"/>
</dbReference>
<sequence>MAIKTGIWIYWLFCAIATALVIARRDRANGLLSPHSASGQEKKGYHLTLLLGWIVTLLASGTYVLFTVKRDTGHYHFVDLAVFSVLNGILEQFMFIFWFLVGCYIGRQKFQNAPICIFMCGYASNVLYSGLIHSLFWIQVLPKHDLFIAPVFISALMSAIWVWLLWRYRAVISIIAMHIVVDFLSIGHLHFSWFESFQLFKSGLI</sequence>
<dbReference type="AlphaFoldDB" id="A0A1Z4JQI2"/>
<feature type="transmembrane region" description="Helical" evidence="1">
    <location>
        <begin position="146"/>
        <end position="164"/>
    </location>
</feature>
<keyword evidence="3" id="KW-1185">Reference proteome</keyword>
<reference evidence="2 3" key="1">
    <citation type="submission" date="2017-06" db="EMBL/GenBank/DDBJ databases">
        <title>Genome sequencing of cyanobaciteial culture collection at National Institute for Environmental Studies (NIES).</title>
        <authorList>
            <person name="Hirose Y."/>
            <person name="Shimura Y."/>
            <person name="Fujisawa T."/>
            <person name="Nakamura Y."/>
            <person name="Kawachi M."/>
        </authorList>
    </citation>
    <scope>NUCLEOTIDE SEQUENCE [LARGE SCALE GENOMIC DNA]</scope>
    <source>
        <strain evidence="2 3">NIES-2135</strain>
    </source>
</reference>
<organism evidence="2 3">
    <name type="scientific">Leptolyngbya boryana NIES-2135</name>
    <dbReference type="NCBI Taxonomy" id="1973484"/>
    <lineage>
        <taxon>Bacteria</taxon>
        <taxon>Bacillati</taxon>
        <taxon>Cyanobacteriota</taxon>
        <taxon>Cyanophyceae</taxon>
        <taxon>Leptolyngbyales</taxon>
        <taxon>Leptolyngbyaceae</taxon>
        <taxon>Leptolyngbya group</taxon>
        <taxon>Leptolyngbya</taxon>
    </lineage>
</organism>
<keyword evidence="1" id="KW-1133">Transmembrane helix</keyword>
<evidence type="ECO:0000313" key="3">
    <source>
        <dbReference type="Proteomes" id="UP000217895"/>
    </source>
</evidence>